<dbReference type="Proteomes" id="UP000032748">
    <property type="component" value="Chromosome"/>
</dbReference>
<dbReference type="AlphaFoldDB" id="A0A0D5Y3C1"/>
<feature type="region of interest" description="Disordered" evidence="1">
    <location>
        <begin position="1"/>
        <end position="31"/>
    </location>
</feature>
<accession>A0A0D5Y3C1</accession>
<reference evidence="2 3" key="1">
    <citation type="journal article" date="2015" name="Mol. Plant Microbe Interact.">
        <title>Comparative Genomic Analysis of Pseudomonas chlororaphis PCL1606 Reveals New Insight into Antifungal Compounds Involved in Biocontrol.</title>
        <authorList>
            <person name="Calderon C.E."/>
            <person name="Ramos C."/>
            <person name="de Vicente A."/>
            <person name="Cazorla F.M."/>
        </authorList>
    </citation>
    <scope>NUCLEOTIDE SEQUENCE [LARGE SCALE GENOMIC DNA]</scope>
    <source>
        <strain evidence="2 3">PCL1606</strain>
    </source>
</reference>
<dbReference type="KEGG" id="pcz:PCL1606_41000"/>
<proteinExistence type="predicted"/>
<evidence type="ECO:0000313" key="3">
    <source>
        <dbReference type="Proteomes" id="UP000032748"/>
    </source>
</evidence>
<name>A0A0D5Y3C1_9PSED</name>
<gene>
    <name evidence="2" type="ORF">PCL1606_41000</name>
</gene>
<organism evidence="2 3">
    <name type="scientific">Pseudomonas chlororaphis</name>
    <dbReference type="NCBI Taxonomy" id="587753"/>
    <lineage>
        <taxon>Bacteria</taxon>
        <taxon>Pseudomonadati</taxon>
        <taxon>Pseudomonadota</taxon>
        <taxon>Gammaproteobacteria</taxon>
        <taxon>Pseudomonadales</taxon>
        <taxon>Pseudomonadaceae</taxon>
        <taxon>Pseudomonas</taxon>
    </lineage>
</organism>
<evidence type="ECO:0000313" key="2">
    <source>
        <dbReference type="EMBL" id="AKA25550.1"/>
    </source>
</evidence>
<protein>
    <submittedName>
        <fullName evidence="2">Uncharacterized protein</fullName>
    </submittedName>
</protein>
<dbReference type="EMBL" id="CP011110">
    <property type="protein sequence ID" value="AKA25550.1"/>
    <property type="molecule type" value="Genomic_DNA"/>
</dbReference>
<evidence type="ECO:0000256" key="1">
    <source>
        <dbReference type="SAM" id="MobiDB-lite"/>
    </source>
</evidence>
<sequence>MTRREQDIHSGTYLRAGPDHPPRPGPAGNRAGTRLCWKLILLEPN</sequence>